<dbReference type="GO" id="GO:0005634">
    <property type="term" value="C:nucleus"/>
    <property type="evidence" value="ECO:0007669"/>
    <property type="project" value="TreeGrafter"/>
</dbReference>
<evidence type="ECO:0000256" key="1">
    <source>
        <dbReference type="SAM" id="MobiDB-lite"/>
    </source>
</evidence>
<reference evidence="3" key="1">
    <citation type="journal article" date="2019" name="bioRxiv">
        <title>The Genome of the Zebra Mussel, Dreissena polymorpha: A Resource for Invasive Species Research.</title>
        <authorList>
            <person name="McCartney M.A."/>
            <person name="Auch B."/>
            <person name="Kono T."/>
            <person name="Mallez S."/>
            <person name="Zhang Y."/>
            <person name="Obille A."/>
            <person name="Becker A."/>
            <person name="Abrahante J.E."/>
            <person name="Garbe J."/>
            <person name="Badalamenti J.P."/>
            <person name="Herman A."/>
            <person name="Mangelson H."/>
            <person name="Liachko I."/>
            <person name="Sullivan S."/>
            <person name="Sone E.D."/>
            <person name="Koren S."/>
            <person name="Silverstein K.A.T."/>
            <person name="Beckman K.B."/>
            <person name="Gohl D.M."/>
        </authorList>
    </citation>
    <scope>NUCLEOTIDE SEQUENCE</scope>
    <source>
        <strain evidence="3">Duluth1</strain>
        <tissue evidence="3">Whole animal</tissue>
    </source>
</reference>
<dbReference type="PANTHER" id="PTHR23098">
    <property type="entry name" value="AGAP001331-PA-RELATED"/>
    <property type="match status" value="1"/>
</dbReference>
<evidence type="ECO:0000313" key="3">
    <source>
        <dbReference type="EMBL" id="KAH3724102.1"/>
    </source>
</evidence>
<dbReference type="Proteomes" id="UP000828390">
    <property type="component" value="Unassembled WGS sequence"/>
</dbReference>
<evidence type="ECO:0000259" key="2">
    <source>
        <dbReference type="Pfam" id="PF13873"/>
    </source>
</evidence>
<reference evidence="3" key="2">
    <citation type="submission" date="2020-11" db="EMBL/GenBank/DDBJ databases">
        <authorList>
            <person name="McCartney M.A."/>
            <person name="Auch B."/>
            <person name="Kono T."/>
            <person name="Mallez S."/>
            <person name="Becker A."/>
            <person name="Gohl D.M."/>
            <person name="Silverstein K.A.T."/>
            <person name="Koren S."/>
            <person name="Bechman K.B."/>
            <person name="Herman A."/>
            <person name="Abrahante J.E."/>
            <person name="Garbe J."/>
        </authorList>
    </citation>
    <scope>NUCLEOTIDE SEQUENCE</scope>
    <source>
        <strain evidence="3">Duluth1</strain>
        <tissue evidence="3">Whole animal</tissue>
    </source>
</reference>
<evidence type="ECO:0000313" key="4">
    <source>
        <dbReference type="Proteomes" id="UP000828390"/>
    </source>
</evidence>
<dbReference type="EMBL" id="JAIWYP010000012">
    <property type="protein sequence ID" value="KAH3724102.1"/>
    <property type="molecule type" value="Genomic_DNA"/>
</dbReference>
<protein>
    <recommendedName>
        <fullName evidence="2">Myb/SANT-like DNA-binding domain-containing protein</fullName>
    </recommendedName>
</protein>
<organism evidence="3 4">
    <name type="scientific">Dreissena polymorpha</name>
    <name type="common">Zebra mussel</name>
    <name type="synonym">Mytilus polymorpha</name>
    <dbReference type="NCBI Taxonomy" id="45954"/>
    <lineage>
        <taxon>Eukaryota</taxon>
        <taxon>Metazoa</taxon>
        <taxon>Spiralia</taxon>
        <taxon>Lophotrochozoa</taxon>
        <taxon>Mollusca</taxon>
        <taxon>Bivalvia</taxon>
        <taxon>Autobranchia</taxon>
        <taxon>Heteroconchia</taxon>
        <taxon>Euheterodonta</taxon>
        <taxon>Imparidentia</taxon>
        <taxon>Neoheterodontei</taxon>
        <taxon>Myida</taxon>
        <taxon>Dreissenoidea</taxon>
        <taxon>Dreissenidae</taxon>
        <taxon>Dreissena</taxon>
    </lineage>
</organism>
<feature type="compositionally biased region" description="Low complexity" evidence="1">
    <location>
        <begin position="1"/>
        <end position="17"/>
    </location>
</feature>
<feature type="region of interest" description="Disordered" evidence="1">
    <location>
        <begin position="1"/>
        <end position="27"/>
    </location>
</feature>
<dbReference type="Pfam" id="PF13873">
    <property type="entry name" value="Myb_DNA-bind_5"/>
    <property type="match status" value="1"/>
</dbReference>
<dbReference type="InterPro" id="IPR028002">
    <property type="entry name" value="Myb_DNA-bind_5"/>
</dbReference>
<feature type="domain" description="Myb/SANT-like DNA-binding" evidence="2">
    <location>
        <begin position="24"/>
        <end position="99"/>
    </location>
</feature>
<keyword evidence="4" id="KW-1185">Reference proteome</keyword>
<accession>A0A9D4CGJ2</accession>
<dbReference type="PANTHER" id="PTHR23098:SF16">
    <property type="entry name" value="REGULATORY PROTEIN ZESTE"/>
    <property type="match status" value="1"/>
</dbReference>
<proteinExistence type="predicted"/>
<name>A0A9D4CGJ2_DREPO</name>
<gene>
    <name evidence="3" type="ORF">DPMN_049904</name>
</gene>
<comment type="caution">
    <text evidence="3">The sequence shown here is derived from an EMBL/GenBank/DDBJ whole genome shotgun (WGS) entry which is preliminary data.</text>
</comment>
<dbReference type="AlphaFoldDB" id="A0A9D4CGJ2"/>
<sequence>MADMSSSQTSNSNNMNTAAKKRKRGPNYTASELAVLEEEFSANRSLLESNLSDKVTHAQLKHCWQQIADQVNSVGHHFRSGTEIKEKWRQMVKKAKKEFSSRRIPRKQVAEDLHVTRRPHHLESLRCTRTLLGFP</sequence>